<dbReference type="InterPro" id="IPR036388">
    <property type="entry name" value="WH-like_DNA-bd_sf"/>
</dbReference>
<dbReference type="Gene3D" id="1.10.10.10">
    <property type="entry name" value="Winged helix-like DNA-binding domain superfamily/Winged helix DNA-binding domain"/>
    <property type="match status" value="3"/>
</dbReference>
<dbReference type="InterPro" id="IPR003783">
    <property type="entry name" value="Regulatory_RecX"/>
</dbReference>
<protein>
    <recommendedName>
        <fullName evidence="3">Regulatory protein RecX</fullName>
    </recommendedName>
</protein>
<dbReference type="PANTHER" id="PTHR33602:SF1">
    <property type="entry name" value="REGULATORY PROTEIN RECX FAMILY PROTEIN"/>
    <property type="match status" value="1"/>
</dbReference>
<reference evidence="9 10" key="1">
    <citation type="submission" date="2019-11" db="EMBL/GenBank/DDBJ databases">
        <authorList>
            <person name="Holert J."/>
        </authorList>
    </citation>
    <scope>NUCLEOTIDE SEQUENCE [LARGE SCALE GENOMIC DNA]</scope>
    <source>
        <strain evidence="9">BC5_2</strain>
    </source>
</reference>
<keyword evidence="4" id="KW-0963">Cytoplasm</keyword>
<evidence type="ECO:0000256" key="3">
    <source>
        <dbReference type="ARBA" id="ARBA00018111"/>
    </source>
</evidence>
<evidence type="ECO:0000259" key="8">
    <source>
        <dbReference type="Pfam" id="PF21982"/>
    </source>
</evidence>
<dbReference type="InterPro" id="IPR053925">
    <property type="entry name" value="RecX_HTH_3rd"/>
</dbReference>
<comment type="subcellular location">
    <subcellularLocation>
        <location evidence="1">Cytoplasm</location>
    </subcellularLocation>
</comment>
<feature type="domain" description="RecX third three-helical" evidence="7">
    <location>
        <begin position="126"/>
        <end position="165"/>
    </location>
</feature>
<dbReference type="Pfam" id="PF21981">
    <property type="entry name" value="RecX_HTH3"/>
    <property type="match status" value="1"/>
</dbReference>
<dbReference type="EMBL" id="CACSII010000008">
    <property type="protein sequence ID" value="CAA0100153.1"/>
    <property type="molecule type" value="Genomic_DNA"/>
</dbReference>
<comment type="similarity">
    <text evidence="2">Belongs to the RecX family.</text>
</comment>
<dbReference type="InterPro" id="IPR053924">
    <property type="entry name" value="RecX_HTH_2nd"/>
</dbReference>
<feature type="domain" description="RecX first three-helical" evidence="8">
    <location>
        <begin position="30"/>
        <end position="62"/>
    </location>
</feature>
<dbReference type="Pfam" id="PF02631">
    <property type="entry name" value="RecX_HTH2"/>
    <property type="match status" value="1"/>
</dbReference>
<sequence>MPQEERSSEIFAELEASLPDESPADVAKNCRRAAMNLLARREHSVKELDRKLRERFPHTEIRQEALLKLTCEGLQSDRRFSENYWRWRAGKGFGPLRIRQELQQRGVDDSDISHGREEAGIDWHAMIYRQFEKKYDGVAPSSIEEKARYVRFFQYRGFSSDLIRDLF</sequence>
<evidence type="ECO:0000256" key="2">
    <source>
        <dbReference type="ARBA" id="ARBA00009695"/>
    </source>
</evidence>
<name>A0A5S9P9F3_9GAMM</name>
<dbReference type="GO" id="GO:0006282">
    <property type="term" value="P:regulation of DNA repair"/>
    <property type="evidence" value="ECO:0007669"/>
    <property type="project" value="InterPro"/>
</dbReference>
<dbReference type="GO" id="GO:0005737">
    <property type="term" value="C:cytoplasm"/>
    <property type="evidence" value="ECO:0007669"/>
    <property type="project" value="UniProtKB-SubCell"/>
</dbReference>
<evidence type="ECO:0000259" key="6">
    <source>
        <dbReference type="Pfam" id="PF02631"/>
    </source>
</evidence>
<evidence type="ECO:0000313" key="10">
    <source>
        <dbReference type="Proteomes" id="UP000434580"/>
    </source>
</evidence>
<dbReference type="PANTHER" id="PTHR33602">
    <property type="entry name" value="REGULATORY PROTEIN RECX FAMILY PROTEIN"/>
    <property type="match status" value="1"/>
</dbReference>
<feature type="domain" description="RecX second three-helical" evidence="6">
    <location>
        <begin position="76"/>
        <end position="113"/>
    </location>
</feature>
<evidence type="ECO:0000313" key="9">
    <source>
        <dbReference type="EMBL" id="CAA0100153.1"/>
    </source>
</evidence>
<dbReference type="AlphaFoldDB" id="A0A5S9P9F3"/>
<evidence type="ECO:0000256" key="5">
    <source>
        <dbReference type="SAM" id="MobiDB-lite"/>
    </source>
</evidence>
<evidence type="ECO:0000256" key="4">
    <source>
        <dbReference type="ARBA" id="ARBA00022490"/>
    </source>
</evidence>
<organism evidence="9 10">
    <name type="scientific">BD1-7 clade bacterium</name>
    <dbReference type="NCBI Taxonomy" id="2029982"/>
    <lineage>
        <taxon>Bacteria</taxon>
        <taxon>Pseudomonadati</taxon>
        <taxon>Pseudomonadota</taxon>
        <taxon>Gammaproteobacteria</taxon>
        <taxon>Cellvibrionales</taxon>
        <taxon>Spongiibacteraceae</taxon>
        <taxon>BD1-7 clade</taxon>
    </lineage>
</organism>
<dbReference type="Pfam" id="PF21982">
    <property type="entry name" value="RecX_HTH1"/>
    <property type="match status" value="1"/>
</dbReference>
<feature type="region of interest" description="Disordered" evidence="5">
    <location>
        <begin position="1"/>
        <end position="25"/>
    </location>
</feature>
<gene>
    <name evidence="9" type="primary">recX</name>
    <name evidence="9" type="ORF">DPBNPPHM_03758</name>
</gene>
<proteinExistence type="inferred from homology"/>
<dbReference type="InterPro" id="IPR053926">
    <property type="entry name" value="RecX_HTH_1st"/>
</dbReference>
<evidence type="ECO:0000256" key="1">
    <source>
        <dbReference type="ARBA" id="ARBA00004496"/>
    </source>
</evidence>
<accession>A0A5S9P9F3</accession>
<evidence type="ECO:0000259" key="7">
    <source>
        <dbReference type="Pfam" id="PF21981"/>
    </source>
</evidence>
<dbReference type="Proteomes" id="UP000434580">
    <property type="component" value="Unassembled WGS sequence"/>
</dbReference>